<sequence length="59" mass="6301">MTDGEDADSTALTYTAVGMLLTVVATLTETFLDYGLLIAGVCFAVAGFVTAWREHREEG</sequence>
<keyword evidence="3" id="KW-1185">Reference proteome</keyword>
<comment type="caution">
    <text evidence="2">The sequence shown here is derived from an EMBL/GenBank/DDBJ whole genome shotgun (WGS) entry which is preliminary data.</text>
</comment>
<accession>A0AAV3TCR3</accession>
<keyword evidence="1" id="KW-0812">Transmembrane</keyword>
<dbReference type="RefSeq" id="WP_343774577.1">
    <property type="nucleotide sequence ID" value="NZ_BAAADV010000007.1"/>
</dbReference>
<dbReference type="Proteomes" id="UP001500420">
    <property type="component" value="Unassembled WGS sequence"/>
</dbReference>
<keyword evidence="1" id="KW-1133">Transmembrane helix</keyword>
<reference evidence="2 3" key="1">
    <citation type="journal article" date="2019" name="Int. J. Syst. Evol. Microbiol.">
        <title>The Global Catalogue of Microorganisms (GCM) 10K type strain sequencing project: providing services to taxonomists for standard genome sequencing and annotation.</title>
        <authorList>
            <consortium name="The Broad Institute Genomics Platform"/>
            <consortium name="The Broad Institute Genome Sequencing Center for Infectious Disease"/>
            <person name="Wu L."/>
            <person name="Ma J."/>
        </authorList>
    </citation>
    <scope>NUCLEOTIDE SEQUENCE [LARGE SCALE GENOMIC DNA]</scope>
    <source>
        <strain evidence="2 3">JCM 16328</strain>
    </source>
</reference>
<dbReference type="AlphaFoldDB" id="A0AAV3TCR3"/>
<evidence type="ECO:0000313" key="3">
    <source>
        <dbReference type="Proteomes" id="UP001500420"/>
    </source>
</evidence>
<keyword evidence="1" id="KW-0472">Membrane</keyword>
<feature type="transmembrane region" description="Helical" evidence="1">
    <location>
        <begin position="12"/>
        <end position="28"/>
    </location>
</feature>
<evidence type="ECO:0000313" key="2">
    <source>
        <dbReference type="EMBL" id="GAA0677592.1"/>
    </source>
</evidence>
<evidence type="ECO:0000256" key="1">
    <source>
        <dbReference type="SAM" id="Phobius"/>
    </source>
</evidence>
<proteinExistence type="predicted"/>
<feature type="transmembrane region" description="Helical" evidence="1">
    <location>
        <begin position="34"/>
        <end position="52"/>
    </location>
</feature>
<organism evidence="2 3">
    <name type="scientific">Natronoarchaeum mannanilyticum</name>
    <dbReference type="NCBI Taxonomy" id="926360"/>
    <lineage>
        <taxon>Archaea</taxon>
        <taxon>Methanobacteriati</taxon>
        <taxon>Methanobacteriota</taxon>
        <taxon>Stenosarchaea group</taxon>
        <taxon>Halobacteria</taxon>
        <taxon>Halobacteriales</taxon>
        <taxon>Natronoarchaeaceae</taxon>
    </lineage>
</organism>
<dbReference type="EMBL" id="BAAADV010000007">
    <property type="protein sequence ID" value="GAA0677592.1"/>
    <property type="molecule type" value="Genomic_DNA"/>
</dbReference>
<name>A0AAV3TCR3_9EURY</name>
<protein>
    <submittedName>
        <fullName evidence="2">Uncharacterized protein</fullName>
    </submittedName>
</protein>
<gene>
    <name evidence="2" type="ORF">GCM10009020_27030</name>
</gene>